<evidence type="ECO:0000256" key="2">
    <source>
        <dbReference type="SAM" id="SignalP"/>
    </source>
</evidence>
<evidence type="ECO:0000313" key="4">
    <source>
        <dbReference type="Proteomes" id="UP000320851"/>
    </source>
</evidence>
<feature type="compositionally biased region" description="Polar residues" evidence="1">
    <location>
        <begin position="164"/>
        <end position="183"/>
    </location>
</feature>
<evidence type="ECO:0000313" key="3">
    <source>
        <dbReference type="EMBL" id="QDY61256.1"/>
    </source>
</evidence>
<protein>
    <recommendedName>
        <fullName evidence="5">Outer membrane beta-barrel protein</fullName>
    </recommendedName>
</protein>
<dbReference type="RefSeq" id="WP_145817968.1">
    <property type="nucleotide sequence ID" value="NZ_CP024948.1"/>
</dbReference>
<gene>
    <name evidence="3" type="ORF">CV728_07205</name>
</gene>
<sequence>MKKSFKKLGFVSLAASGVLLGSMNATDLETYAALQKPSHVFGNYAKKDKDSKLTSDSPTQQQAQTQAQTTASGDSTQAKSLENTATTDSQTATTDEAYTKSADATVASAAQKVETDNTAVQNDETALENTVAQVKKDADAKDFDETTFTKDQAAEQTAEKALQQAESKLNTDQQTLNTALQDQTKTPTPSTPPAKKNESGSGTTHTTKNETPDSSTPPAKKDETSGSGDKNQHTASSGGTPAPLTPPAKKDETSGTPSASGSSVASQLTKDTTMVNNLKSVSVSAMNTTLSGVETMSQQTATISALLSGNPNLGSVIPNAQGLNSAFSALESAQNTLKGYLNSSSATIGQLTNGSNAVVGALDKAINQVDTALADLATADTQKTQAVTLATASDSPTTTTDAINFLNALKTNLTAQKDAFMNVHKNIQTAVAQAQATYTPSVINTNNYGQMYGVDAMAGYKWFFGKTKRFGFRSYGYYSYNHANLSFVGSQLGIMEGASQVNNFTYGVGFDALYNFYESKEGYNTAGLFVGFGLGGDSFIVQGESYLKSQMQICNNTAGCSASMNTSYFQMPVEFGFRSNFSKHSGIEVGFKLPLFTNQFYKERGVDGSVDVFYKRNFSIYFNYMINF</sequence>
<reference evidence="3 4" key="1">
    <citation type="journal article" date="2019" name="Sci. Rep.">
        <title>Evolutionary mechanism leading to the multi-cagA genotype in Helicobacter pylori.</title>
        <authorList>
            <person name="Su H."/>
            <person name="Tissera K."/>
            <person name="Jang S."/>
            <person name="Choi Y.H."/>
            <person name="Kim A."/>
            <person name="Cho Y.J."/>
            <person name="Li M."/>
            <person name="Gunawardhana N."/>
            <person name="Merrell D.S."/>
            <person name="Ge L."/>
            <person name="Cha J.H."/>
        </authorList>
    </citation>
    <scope>NUCLEOTIDE SEQUENCE [LARGE SCALE GENOMIC DNA]</scope>
    <source>
        <strain evidence="3 4">B140</strain>
    </source>
</reference>
<feature type="compositionally biased region" description="Polar residues" evidence="1">
    <location>
        <begin position="254"/>
        <end position="271"/>
    </location>
</feature>
<feature type="region of interest" description="Disordered" evidence="1">
    <location>
        <begin position="131"/>
        <end position="271"/>
    </location>
</feature>
<dbReference type="EMBL" id="CP024948">
    <property type="protein sequence ID" value="QDY61256.1"/>
    <property type="molecule type" value="Genomic_DNA"/>
</dbReference>
<dbReference type="PRINTS" id="PR01776">
    <property type="entry name" value="HPOMPFAMILY"/>
</dbReference>
<name>A0A518YGS4_HELPX</name>
<dbReference type="AlphaFoldDB" id="A0A518YGS4"/>
<feature type="compositionally biased region" description="Basic and acidic residues" evidence="1">
    <location>
        <begin position="134"/>
        <end position="148"/>
    </location>
</feature>
<dbReference type="Proteomes" id="UP000320851">
    <property type="component" value="Chromosome"/>
</dbReference>
<proteinExistence type="predicted"/>
<dbReference type="InterPro" id="IPR002718">
    <property type="entry name" value="OMP_Helicobacter"/>
</dbReference>
<feature type="compositionally biased region" description="Polar residues" evidence="1">
    <location>
        <begin position="225"/>
        <end position="239"/>
    </location>
</feature>
<feature type="signal peptide" evidence="2">
    <location>
        <begin position="1"/>
        <end position="27"/>
    </location>
</feature>
<feature type="compositionally biased region" description="Low complexity" evidence="1">
    <location>
        <begin position="54"/>
        <end position="95"/>
    </location>
</feature>
<feature type="chain" id="PRO_5021901319" description="Outer membrane beta-barrel protein" evidence="2">
    <location>
        <begin position="28"/>
        <end position="628"/>
    </location>
</feature>
<keyword evidence="2" id="KW-0732">Signal</keyword>
<feature type="region of interest" description="Disordered" evidence="1">
    <location>
        <begin position="45"/>
        <end position="97"/>
    </location>
</feature>
<accession>A0A518YGS4</accession>
<organism evidence="3 4">
    <name type="scientific">Helicobacter pylori</name>
    <name type="common">Campylobacter pylori</name>
    <dbReference type="NCBI Taxonomy" id="210"/>
    <lineage>
        <taxon>Bacteria</taxon>
        <taxon>Pseudomonadati</taxon>
        <taxon>Campylobacterota</taxon>
        <taxon>Epsilonproteobacteria</taxon>
        <taxon>Campylobacterales</taxon>
        <taxon>Helicobacteraceae</taxon>
        <taxon>Helicobacter</taxon>
    </lineage>
</organism>
<dbReference type="Pfam" id="PF01856">
    <property type="entry name" value="HP_OMP"/>
    <property type="match status" value="1"/>
</dbReference>
<evidence type="ECO:0008006" key="5">
    <source>
        <dbReference type="Google" id="ProtNLM"/>
    </source>
</evidence>
<evidence type="ECO:0000256" key="1">
    <source>
        <dbReference type="SAM" id="MobiDB-lite"/>
    </source>
</evidence>